<accession>A6HES8</accession>
<gene>
    <name evidence="1" type="primary">Zfp692_predicted</name>
    <name evidence="1" type="ORF">rCG_33289</name>
</gene>
<evidence type="ECO:0000313" key="1">
    <source>
        <dbReference type="EMBL" id="EDM04533.1"/>
    </source>
</evidence>
<proteinExistence type="predicted"/>
<name>A6HES8_RAT</name>
<dbReference type="EMBL" id="CH473948">
    <property type="protein sequence ID" value="EDM04533.1"/>
    <property type="molecule type" value="Genomic_DNA"/>
</dbReference>
<organism evidence="1 2">
    <name type="scientific">Rattus norvegicus</name>
    <name type="common">Rat</name>
    <dbReference type="NCBI Taxonomy" id="10116"/>
    <lineage>
        <taxon>Eukaryota</taxon>
        <taxon>Metazoa</taxon>
        <taxon>Chordata</taxon>
        <taxon>Craniata</taxon>
        <taxon>Vertebrata</taxon>
        <taxon>Euteleostomi</taxon>
        <taxon>Mammalia</taxon>
        <taxon>Eutheria</taxon>
        <taxon>Euarchontoglires</taxon>
        <taxon>Glires</taxon>
        <taxon>Rodentia</taxon>
        <taxon>Myomorpha</taxon>
        <taxon>Muroidea</taxon>
        <taxon>Muridae</taxon>
        <taxon>Murinae</taxon>
        <taxon>Rattus</taxon>
    </lineage>
</organism>
<dbReference type="Proteomes" id="UP000234681">
    <property type="component" value="Chromosome 10"/>
</dbReference>
<evidence type="ECO:0000313" key="2">
    <source>
        <dbReference type="Proteomes" id="UP000234681"/>
    </source>
</evidence>
<protein>
    <submittedName>
        <fullName evidence="1">Zinc finger protein 692 (Predicted), isoform CRA_d</fullName>
    </submittedName>
</protein>
<dbReference type="AlphaFoldDB" id="A6HES8"/>
<sequence length="60" mass="6369">MRNLPTHPVPASLPGKAAILLPLLYCHPLPSTTRSTSISTRSRFAALSRLVGSPSTLKST</sequence>
<reference evidence="1 2" key="1">
    <citation type="submission" date="2005-07" db="EMBL/GenBank/DDBJ databases">
        <authorList>
            <person name="Mural R.J."/>
            <person name="Li P.W."/>
            <person name="Adams M.D."/>
            <person name="Amanatides P.G."/>
            <person name="Baden-Tillson H."/>
            <person name="Barnstead M."/>
            <person name="Chin S.H."/>
            <person name="Dew I."/>
            <person name="Evans C.A."/>
            <person name="Ferriera S."/>
            <person name="Flanigan M."/>
            <person name="Fosler C."/>
            <person name="Glodek A."/>
            <person name="Gu Z."/>
            <person name="Holt R.A."/>
            <person name="Jennings D."/>
            <person name="Kraft C.L."/>
            <person name="Lu F."/>
            <person name="Nguyen T."/>
            <person name="Nusskern D.R."/>
            <person name="Pfannkoch C.M."/>
            <person name="Sitter C."/>
            <person name="Sutton G.G."/>
            <person name="Venter J.C."/>
            <person name="Wang Z."/>
            <person name="Woodage T."/>
            <person name="Zheng X.H."/>
            <person name="Zhong F."/>
        </authorList>
    </citation>
    <scope>NUCLEOTIDE SEQUENCE [LARGE SCALE GENOMIC DNA]</scope>
    <source>
        <strain>BN</strain>
        <strain evidence="2">Sprague-Dawley</strain>
    </source>
</reference>